<sequence>SAASEVYKRQPLPLKSGPHGVSVPSSLEALILVAALRAVARVSPQQPVAISSMVAGEARMDVRVRAPPPRVRN</sequence>
<comment type="caution">
    <text evidence="2">The sequence shown here is derived from an EMBL/GenBank/DDBJ whole genome shotgun (WGS) entry which is preliminary data.</text>
</comment>
<proteinExistence type="predicted"/>
<evidence type="ECO:0000313" key="2">
    <source>
        <dbReference type="EMBL" id="RKH42268.1"/>
    </source>
</evidence>
<organism evidence="2 3">
    <name type="scientific">Corallococcus llansteffanensis</name>
    <dbReference type="NCBI Taxonomy" id="2316731"/>
    <lineage>
        <taxon>Bacteria</taxon>
        <taxon>Pseudomonadati</taxon>
        <taxon>Myxococcota</taxon>
        <taxon>Myxococcia</taxon>
        <taxon>Myxococcales</taxon>
        <taxon>Cystobacterineae</taxon>
        <taxon>Myxococcaceae</taxon>
        <taxon>Corallococcus</taxon>
    </lineage>
</organism>
<feature type="non-terminal residue" evidence="2">
    <location>
        <position position="1"/>
    </location>
</feature>
<dbReference type="Proteomes" id="UP000272888">
    <property type="component" value="Unassembled WGS sequence"/>
</dbReference>
<evidence type="ECO:0000313" key="3">
    <source>
        <dbReference type="Proteomes" id="UP000272888"/>
    </source>
</evidence>
<evidence type="ECO:0000256" key="1">
    <source>
        <dbReference type="SAM" id="MobiDB-lite"/>
    </source>
</evidence>
<gene>
    <name evidence="2" type="ORF">D7V93_38020</name>
</gene>
<keyword evidence="3" id="KW-1185">Reference proteome</keyword>
<dbReference type="AlphaFoldDB" id="A0A3A8NDE0"/>
<protein>
    <submittedName>
        <fullName evidence="2">Uncharacterized protein</fullName>
    </submittedName>
</protein>
<reference evidence="3" key="1">
    <citation type="submission" date="2018-09" db="EMBL/GenBank/DDBJ databases">
        <authorList>
            <person name="Livingstone P.G."/>
            <person name="Whitworth D.E."/>
        </authorList>
    </citation>
    <scope>NUCLEOTIDE SEQUENCE [LARGE SCALE GENOMIC DNA]</scope>
    <source>
        <strain evidence="3">CA051B</strain>
    </source>
</reference>
<feature type="region of interest" description="Disordered" evidence="1">
    <location>
        <begin position="1"/>
        <end position="20"/>
    </location>
</feature>
<dbReference type="EMBL" id="RAWB01000679">
    <property type="protein sequence ID" value="RKH42268.1"/>
    <property type="molecule type" value="Genomic_DNA"/>
</dbReference>
<accession>A0A3A8NDE0</accession>
<name>A0A3A8NDE0_9BACT</name>